<dbReference type="Proteomes" id="UP000655044">
    <property type="component" value="Unassembled WGS sequence"/>
</dbReference>
<comment type="caution">
    <text evidence="1">The sequence shown here is derived from an EMBL/GenBank/DDBJ whole genome shotgun (WGS) entry which is preliminary data.</text>
</comment>
<accession>A0A8J3WH94</accession>
<dbReference type="AlphaFoldDB" id="A0A8J3WH94"/>
<gene>
    <name evidence="1" type="ORF">Pro02_76480</name>
</gene>
<sequence>MSAAGPDGDLAVPGWEGHLLLPRDSEADRPAILPPVERALRLTDLDTMPGIHPAGGEP</sequence>
<name>A0A8J3WH94_PLARO</name>
<proteinExistence type="predicted"/>
<dbReference type="EMBL" id="BOOI01000119">
    <property type="protein sequence ID" value="GIH89240.1"/>
    <property type="molecule type" value="Genomic_DNA"/>
</dbReference>
<reference evidence="1" key="1">
    <citation type="submission" date="2021-01" db="EMBL/GenBank/DDBJ databases">
        <title>Whole genome shotgun sequence of Planobispora rosea NBRC 15558.</title>
        <authorList>
            <person name="Komaki H."/>
            <person name="Tamura T."/>
        </authorList>
    </citation>
    <scope>NUCLEOTIDE SEQUENCE</scope>
    <source>
        <strain evidence="1">NBRC 15558</strain>
    </source>
</reference>
<evidence type="ECO:0000313" key="1">
    <source>
        <dbReference type="EMBL" id="GIH89240.1"/>
    </source>
</evidence>
<organism evidence="1 2">
    <name type="scientific">Planobispora rosea</name>
    <dbReference type="NCBI Taxonomy" id="35762"/>
    <lineage>
        <taxon>Bacteria</taxon>
        <taxon>Bacillati</taxon>
        <taxon>Actinomycetota</taxon>
        <taxon>Actinomycetes</taxon>
        <taxon>Streptosporangiales</taxon>
        <taxon>Streptosporangiaceae</taxon>
        <taxon>Planobispora</taxon>
    </lineage>
</organism>
<evidence type="ECO:0000313" key="2">
    <source>
        <dbReference type="Proteomes" id="UP000655044"/>
    </source>
</evidence>
<keyword evidence="2" id="KW-1185">Reference proteome</keyword>
<protein>
    <submittedName>
        <fullName evidence="1">Uncharacterized protein</fullName>
    </submittedName>
</protein>